<gene>
    <name evidence="9" type="ORF">TVAG_114410</name>
</gene>
<keyword evidence="5" id="KW-0378">Hydrolase</keyword>
<dbReference type="InterPro" id="IPR008947">
    <property type="entry name" value="PLipase_C/P1_nuclease_dom_sf"/>
</dbReference>
<dbReference type="Gene3D" id="1.10.575.10">
    <property type="entry name" value="P1 Nuclease"/>
    <property type="match status" value="1"/>
</dbReference>
<evidence type="ECO:0000256" key="1">
    <source>
        <dbReference type="ARBA" id="ARBA00009547"/>
    </source>
</evidence>
<evidence type="ECO:0000256" key="5">
    <source>
        <dbReference type="ARBA" id="ARBA00022801"/>
    </source>
</evidence>
<dbReference type="AlphaFoldDB" id="A2FAR0"/>
<dbReference type="KEGG" id="tva:4755776"/>
<protein>
    <submittedName>
        <fullName evidence="9">Uncharacterized protein</fullName>
    </submittedName>
</protein>
<evidence type="ECO:0000256" key="7">
    <source>
        <dbReference type="ARBA" id="ARBA00023180"/>
    </source>
</evidence>
<dbReference type="VEuPathDB" id="TrichDB:TVAG_114410"/>
<dbReference type="VEuPathDB" id="TrichDB:TVAGG3_0570970"/>
<name>A2FAR0_TRIV3</name>
<evidence type="ECO:0000256" key="6">
    <source>
        <dbReference type="ARBA" id="ARBA00023157"/>
    </source>
</evidence>
<evidence type="ECO:0000256" key="8">
    <source>
        <dbReference type="SAM" id="Phobius"/>
    </source>
</evidence>
<dbReference type="SUPFAM" id="SSF48537">
    <property type="entry name" value="Phospholipase C/P1 nuclease"/>
    <property type="match status" value="1"/>
</dbReference>
<dbReference type="CDD" id="cd11010">
    <property type="entry name" value="S1-P1_nuclease"/>
    <property type="match status" value="1"/>
</dbReference>
<dbReference type="OrthoDB" id="441446at2759"/>
<dbReference type="Pfam" id="PF02265">
    <property type="entry name" value="S1-P1_nuclease"/>
    <property type="match status" value="1"/>
</dbReference>
<evidence type="ECO:0000256" key="4">
    <source>
        <dbReference type="ARBA" id="ARBA00022759"/>
    </source>
</evidence>
<dbReference type="GO" id="GO:0046872">
    <property type="term" value="F:metal ion binding"/>
    <property type="evidence" value="ECO:0007669"/>
    <property type="project" value="UniProtKB-KW"/>
</dbReference>
<dbReference type="InParanoid" id="A2FAR0"/>
<keyword evidence="8" id="KW-0472">Membrane</keyword>
<dbReference type="InterPro" id="IPR003154">
    <property type="entry name" value="S1/P1nuclease"/>
</dbReference>
<keyword evidence="3" id="KW-0479">Metal-binding</keyword>
<organism evidence="9 10">
    <name type="scientific">Trichomonas vaginalis (strain ATCC PRA-98 / G3)</name>
    <dbReference type="NCBI Taxonomy" id="412133"/>
    <lineage>
        <taxon>Eukaryota</taxon>
        <taxon>Metamonada</taxon>
        <taxon>Parabasalia</taxon>
        <taxon>Trichomonadida</taxon>
        <taxon>Trichomonadidae</taxon>
        <taxon>Trichomonas</taxon>
    </lineage>
</organism>
<reference evidence="9" key="2">
    <citation type="journal article" date="2007" name="Science">
        <title>Draft genome sequence of the sexually transmitted pathogen Trichomonas vaginalis.</title>
        <authorList>
            <person name="Carlton J.M."/>
            <person name="Hirt R.P."/>
            <person name="Silva J.C."/>
            <person name="Delcher A.L."/>
            <person name="Schatz M."/>
            <person name="Zhao Q."/>
            <person name="Wortman J.R."/>
            <person name="Bidwell S.L."/>
            <person name="Alsmark U.C.M."/>
            <person name="Besteiro S."/>
            <person name="Sicheritz-Ponten T."/>
            <person name="Noel C.J."/>
            <person name="Dacks J.B."/>
            <person name="Foster P.G."/>
            <person name="Simillion C."/>
            <person name="Van de Peer Y."/>
            <person name="Miranda-Saavedra D."/>
            <person name="Barton G.J."/>
            <person name="Westrop G.D."/>
            <person name="Mueller S."/>
            <person name="Dessi D."/>
            <person name="Fiori P.L."/>
            <person name="Ren Q."/>
            <person name="Paulsen I."/>
            <person name="Zhang H."/>
            <person name="Bastida-Corcuera F.D."/>
            <person name="Simoes-Barbosa A."/>
            <person name="Brown M.T."/>
            <person name="Hayes R.D."/>
            <person name="Mukherjee M."/>
            <person name="Okumura C.Y."/>
            <person name="Schneider R."/>
            <person name="Smith A.J."/>
            <person name="Vanacova S."/>
            <person name="Villalvazo M."/>
            <person name="Haas B.J."/>
            <person name="Pertea M."/>
            <person name="Feldblyum T.V."/>
            <person name="Utterback T.R."/>
            <person name="Shu C.L."/>
            <person name="Osoegawa K."/>
            <person name="de Jong P.J."/>
            <person name="Hrdy I."/>
            <person name="Horvathova L."/>
            <person name="Zubacova Z."/>
            <person name="Dolezal P."/>
            <person name="Malik S.B."/>
            <person name="Logsdon J.M. Jr."/>
            <person name="Henze K."/>
            <person name="Gupta A."/>
            <person name="Wang C.C."/>
            <person name="Dunne R.L."/>
            <person name="Upcroft J.A."/>
            <person name="Upcroft P."/>
            <person name="White O."/>
            <person name="Salzberg S.L."/>
            <person name="Tang P."/>
            <person name="Chiu C.-H."/>
            <person name="Lee Y.-S."/>
            <person name="Embley T.M."/>
            <person name="Coombs G.H."/>
            <person name="Mottram J.C."/>
            <person name="Tachezy J."/>
            <person name="Fraser-Liggett C.M."/>
            <person name="Johnson P.J."/>
        </authorList>
    </citation>
    <scope>NUCLEOTIDE SEQUENCE [LARGE SCALE GENOMIC DNA]</scope>
    <source>
        <strain evidence="9">G3</strain>
    </source>
</reference>
<dbReference type="GO" id="GO:0006308">
    <property type="term" value="P:DNA catabolic process"/>
    <property type="evidence" value="ECO:0007669"/>
    <property type="project" value="InterPro"/>
</dbReference>
<reference evidence="9" key="1">
    <citation type="submission" date="2006-10" db="EMBL/GenBank/DDBJ databases">
        <authorList>
            <person name="Amadeo P."/>
            <person name="Zhao Q."/>
            <person name="Wortman J."/>
            <person name="Fraser-Liggett C."/>
            <person name="Carlton J."/>
        </authorList>
    </citation>
    <scope>NUCLEOTIDE SEQUENCE</scope>
    <source>
        <strain evidence="9">G3</strain>
    </source>
</reference>
<proteinExistence type="inferred from homology"/>
<dbReference type="SMR" id="A2FAR0"/>
<dbReference type="FunFam" id="1.10.575.10:FF:000003">
    <property type="entry name" value="Single strand-specific nuclease, putative"/>
    <property type="match status" value="1"/>
</dbReference>
<keyword evidence="2" id="KW-0540">Nuclease</keyword>
<evidence type="ECO:0000313" key="10">
    <source>
        <dbReference type="Proteomes" id="UP000001542"/>
    </source>
</evidence>
<keyword evidence="7" id="KW-0325">Glycoprotein</keyword>
<evidence type="ECO:0000313" key="9">
    <source>
        <dbReference type="EMBL" id="EAX97989.1"/>
    </source>
</evidence>
<sequence length="326" mass="37398">MLLFFTSVAHSWWGEPHYFIARLAESMLSASEVKYLNRVLATWESEKAVFHDTGNWHDDLKPIGMPLMVPWHFRNQPVVDPNYNLVTYPVTYNVTQVNKDCLSAIYDTSTTSMWILGFCFRSLAHFVADAHCPVHASCYFSADYPNGDGGATKEKFVCPVDEVCDKLHFVWDSGSLNFQTWPIPESLVKEAEYNLSHLWTNYPPEKHYSSTYNSIDPDQWQSDAYDVAKEYVYGLYQFGHNVTGEYFNKTQPPAAKLISVAAYRLGKVLQTFFHKRGFHLPGERSHITEILAWVIDSILIIIATIYSILILRTTKRSTAFSPLREP</sequence>
<comment type="similarity">
    <text evidence="1">Belongs to the nuclease type I family.</text>
</comment>
<evidence type="ECO:0000256" key="3">
    <source>
        <dbReference type="ARBA" id="ARBA00022723"/>
    </source>
</evidence>
<dbReference type="GO" id="GO:0003676">
    <property type="term" value="F:nucleic acid binding"/>
    <property type="evidence" value="ECO:0007669"/>
    <property type="project" value="InterPro"/>
</dbReference>
<feature type="transmembrane region" description="Helical" evidence="8">
    <location>
        <begin position="290"/>
        <end position="311"/>
    </location>
</feature>
<keyword evidence="8" id="KW-0812">Transmembrane</keyword>
<dbReference type="PANTHER" id="PTHR33146:SF10">
    <property type="entry name" value="STRAND-SPECIFIC NUCLEASE, PUTATIVE-RELATED"/>
    <property type="match status" value="1"/>
</dbReference>
<dbReference type="GO" id="GO:0004519">
    <property type="term" value="F:endonuclease activity"/>
    <property type="evidence" value="ECO:0000318"/>
    <property type="project" value="GO_Central"/>
</dbReference>
<dbReference type="PANTHER" id="PTHR33146">
    <property type="entry name" value="ENDONUCLEASE 4"/>
    <property type="match status" value="1"/>
</dbReference>
<keyword evidence="10" id="KW-1185">Reference proteome</keyword>
<keyword evidence="6" id="KW-1015">Disulfide bond</keyword>
<keyword evidence="8" id="KW-1133">Transmembrane helix</keyword>
<dbReference type="RefSeq" id="XP_001310919.1">
    <property type="nucleotide sequence ID" value="XM_001310918.1"/>
</dbReference>
<keyword evidence="4" id="KW-0255">Endonuclease</keyword>
<dbReference type="Proteomes" id="UP000001542">
    <property type="component" value="Unassembled WGS sequence"/>
</dbReference>
<dbReference type="EMBL" id="DS113692">
    <property type="protein sequence ID" value="EAX97989.1"/>
    <property type="molecule type" value="Genomic_DNA"/>
</dbReference>
<evidence type="ECO:0000256" key="2">
    <source>
        <dbReference type="ARBA" id="ARBA00022722"/>
    </source>
</evidence>
<accession>A2FAR0</accession>
<dbReference type="GO" id="GO:0016788">
    <property type="term" value="F:hydrolase activity, acting on ester bonds"/>
    <property type="evidence" value="ECO:0007669"/>
    <property type="project" value="InterPro"/>
</dbReference>